<name>A0ABX7NIE6_9BACT</name>
<evidence type="ECO:0000313" key="1">
    <source>
        <dbReference type="EMBL" id="QSQ17161.1"/>
    </source>
</evidence>
<proteinExistence type="predicted"/>
<dbReference type="PANTHER" id="PTHR36455">
    <property type="match status" value="1"/>
</dbReference>
<dbReference type="EMBL" id="CP071091">
    <property type="protein sequence ID" value="QSQ17161.1"/>
    <property type="molecule type" value="Genomic_DNA"/>
</dbReference>
<gene>
    <name evidence="1" type="primary">tnpB</name>
    <name evidence="1" type="ORF">JY572_14335</name>
</gene>
<dbReference type="RefSeq" id="WP_206718796.1">
    <property type="nucleotide sequence ID" value="NZ_CP071091.1"/>
</dbReference>
<organism evidence="1 2">
    <name type="scientific">Myxococcus landrumensis</name>
    <dbReference type="NCBI Taxonomy" id="2813577"/>
    <lineage>
        <taxon>Bacteria</taxon>
        <taxon>Pseudomonadati</taxon>
        <taxon>Myxococcota</taxon>
        <taxon>Myxococcia</taxon>
        <taxon>Myxococcales</taxon>
        <taxon>Cystobacterineae</taxon>
        <taxon>Myxococcaceae</taxon>
        <taxon>Myxococcus</taxon>
    </lineage>
</organism>
<dbReference type="PANTHER" id="PTHR36455:SF1">
    <property type="entry name" value="BLR8292 PROTEIN"/>
    <property type="match status" value="1"/>
</dbReference>
<protein>
    <submittedName>
        <fullName evidence="1">IS66 family insertion sequence element accessory protein TnpB</fullName>
    </submittedName>
</protein>
<dbReference type="NCBIfam" id="NF033819">
    <property type="entry name" value="IS66_TnpB"/>
    <property type="match status" value="1"/>
</dbReference>
<reference evidence="1 2" key="1">
    <citation type="submission" date="2021-02" db="EMBL/GenBank/DDBJ databases">
        <title>De Novo genome assembly of isolated myxobacteria.</title>
        <authorList>
            <person name="Stevens D.C."/>
        </authorList>
    </citation>
    <scope>NUCLEOTIDE SEQUENCE [LARGE SCALE GENOMIC DNA]</scope>
    <source>
        <strain evidence="1 2">SCHIC003</strain>
    </source>
</reference>
<keyword evidence="2" id="KW-1185">Reference proteome</keyword>
<dbReference type="Pfam" id="PF05717">
    <property type="entry name" value="TnpB_IS66"/>
    <property type="match status" value="1"/>
</dbReference>
<sequence length="135" mass="14973">MSGWVDVLLLPRAVRFHLAAEPVDMRKSIDGVFIHVQRALVAYAYSGHRFVFVSKRRDKVKVLAQDGGGVLLLYTRLKAGRFRMPDVADGASSVQLDSTQLAMLLDGIDISRVHQPLQWQSPGQSDEAQGTSARR</sequence>
<accession>A0ABX7NIE6</accession>
<dbReference type="InterPro" id="IPR008878">
    <property type="entry name" value="Transposase_IS66_Orf2"/>
</dbReference>
<dbReference type="Proteomes" id="UP000663090">
    <property type="component" value="Chromosome"/>
</dbReference>
<evidence type="ECO:0000313" key="2">
    <source>
        <dbReference type="Proteomes" id="UP000663090"/>
    </source>
</evidence>